<sequence>MASVEKWTTKDGKSTRWRVKWREGGRRENGFDSHTFDYQADAKRFKTLVDAAGQQMPPPEQLVAHGFAQLVPAGVAAPAPEPVQEKLTFRAYAEDWLGQLV</sequence>
<evidence type="ECO:0000313" key="2">
    <source>
        <dbReference type="Proteomes" id="UP000294114"/>
    </source>
</evidence>
<keyword evidence="2" id="KW-1185">Reference proteome</keyword>
<evidence type="ECO:0000313" key="1">
    <source>
        <dbReference type="EMBL" id="RZU76845.1"/>
    </source>
</evidence>
<organism evidence="1 2">
    <name type="scientific">Micromonospora kangleipakensis</name>
    <dbReference type="NCBI Taxonomy" id="1077942"/>
    <lineage>
        <taxon>Bacteria</taxon>
        <taxon>Bacillati</taxon>
        <taxon>Actinomycetota</taxon>
        <taxon>Actinomycetes</taxon>
        <taxon>Micromonosporales</taxon>
        <taxon>Micromonosporaceae</taxon>
        <taxon>Micromonospora</taxon>
    </lineage>
</organism>
<accession>A0A4Q8BHA8</accession>
<dbReference type="Proteomes" id="UP000294114">
    <property type="component" value="Unassembled WGS sequence"/>
</dbReference>
<name>A0A4Q8BHA8_9ACTN</name>
<proteinExistence type="predicted"/>
<dbReference type="AlphaFoldDB" id="A0A4Q8BHA8"/>
<protein>
    <submittedName>
        <fullName evidence="1">Uncharacterized protein</fullName>
    </submittedName>
</protein>
<comment type="caution">
    <text evidence="1">The sequence shown here is derived from an EMBL/GenBank/DDBJ whole genome shotgun (WGS) entry which is preliminary data.</text>
</comment>
<reference evidence="1 2" key="1">
    <citation type="submission" date="2019-02" db="EMBL/GenBank/DDBJ databases">
        <title>Sequencing the genomes of 1000 actinobacteria strains.</title>
        <authorList>
            <person name="Klenk H.-P."/>
        </authorList>
    </citation>
    <scope>NUCLEOTIDE SEQUENCE [LARGE SCALE GENOMIC DNA]</scope>
    <source>
        <strain evidence="1 2">DSM 45612</strain>
    </source>
</reference>
<dbReference type="EMBL" id="SHLD01000001">
    <property type="protein sequence ID" value="RZU76845.1"/>
    <property type="molecule type" value="Genomic_DNA"/>
</dbReference>
<dbReference type="RefSeq" id="WP_242624327.1">
    <property type="nucleotide sequence ID" value="NZ_SHLD01000001.1"/>
</dbReference>
<gene>
    <name evidence="1" type="ORF">EV384_5544</name>
</gene>